<evidence type="ECO:0000313" key="9">
    <source>
        <dbReference type="Proteomes" id="UP000600101"/>
    </source>
</evidence>
<evidence type="ECO:0000256" key="3">
    <source>
        <dbReference type="ARBA" id="ARBA00022806"/>
    </source>
</evidence>
<dbReference type="PROSITE" id="PS51192">
    <property type="entry name" value="HELICASE_ATP_BIND_1"/>
    <property type="match status" value="1"/>
</dbReference>
<dbReference type="SMART" id="SM00487">
    <property type="entry name" value="DEXDc"/>
    <property type="match status" value="1"/>
</dbReference>
<dbReference type="GO" id="GO:0016787">
    <property type="term" value="F:hydrolase activity"/>
    <property type="evidence" value="ECO:0007669"/>
    <property type="project" value="UniProtKB-KW"/>
</dbReference>
<dbReference type="GO" id="GO:0003676">
    <property type="term" value="F:nucleic acid binding"/>
    <property type="evidence" value="ECO:0007669"/>
    <property type="project" value="InterPro"/>
</dbReference>
<dbReference type="InterPro" id="IPR007502">
    <property type="entry name" value="Helicase-assoc_dom"/>
</dbReference>
<dbReference type="EMBL" id="JACOMF010000003">
    <property type="protein sequence ID" value="MBC4014393.1"/>
    <property type="molecule type" value="Genomic_DNA"/>
</dbReference>
<evidence type="ECO:0000313" key="8">
    <source>
        <dbReference type="EMBL" id="MBC4014393.1"/>
    </source>
</evidence>
<dbReference type="PIRSF" id="PIRSF005496">
    <property type="entry name" value="ATP_hel_hrpB"/>
    <property type="match status" value="1"/>
</dbReference>
<name>A0A9X0QW87_9PROT</name>
<dbReference type="GO" id="GO:0004386">
    <property type="term" value="F:helicase activity"/>
    <property type="evidence" value="ECO:0007669"/>
    <property type="project" value="UniProtKB-KW"/>
</dbReference>
<dbReference type="CDD" id="cd18791">
    <property type="entry name" value="SF2_C_RHA"/>
    <property type="match status" value="1"/>
</dbReference>
<dbReference type="InterPro" id="IPR002464">
    <property type="entry name" value="DNA/RNA_helicase_DEAH_CS"/>
</dbReference>
<dbReference type="GO" id="GO:0005524">
    <property type="term" value="F:ATP binding"/>
    <property type="evidence" value="ECO:0007669"/>
    <property type="project" value="UniProtKB-KW"/>
</dbReference>
<accession>A0A9X0QW87</accession>
<dbReference type="PROSITE" id="PS00690">
    <property type="entry name" value="DEAH_ATP_HELICASE"/>
    <property type="match status" value="1"/>
</dbReference>
<keyword evidence="4" id="KW-0067">ATP-binding</keyword>
<dbReference type="InterPro" id="IPR027417">
    <property type="entry name" value="P-loop_NTPase"/>
</dbReference>
<keyword evidence="1" id="KW-0547">Nucleotide-binding</keyword>
<dbReference type="Gene3D" id="3.40.50.300">
    <property type="entry name" value="P-loop containing nucleotide triphosphate hydrolases"/>
    <property type="match status" value="2"/>
</dbReference>
<comment type="caution">
    <text evidence="8">The sequence shown here is derived from an EMBL/GenBank/DDBJ whole genome shotgun (WGS) entry which is preliminary data.</text>
</comment>
<feature type="region of interest" description="Disordered" evidence="5">
    <location>
        <begin position="831"/>
        <end position="854"/>
    </location>
</feature>
<organism evidence="8 9">
    <name type="scientific">Siccirubricoccus deserti</name>
    <dbReference type="NCBI Taxonomy" id="2013562"/>
    <lineage>
        <taxon>Bacteria</taxon>
        <taxon>Pseudomonadati</taxon>
        <taxon>Pseudomonadota</taxon>
        <taxon>Alphaproteobacteria</taxon>
        <taxon>Acetobacterales</taxon>
        <taxon>Roseomonadaceae</taxon>
        <taxon>Siccirubricoccus</taxon>
    </lineage>
</organism>
<dbReference type="InterPro" id="IPR011545">
    <property type="entry name" value="DEAD/DEAH_box_helicase_dom"/>
</dbReference>
<dbReference type="Pfam" id="PF24473">
    <property type="entry name" value="CON_HrpB"/>
    <property type="match status" value="1"/>
</dbReference>
<dbReference type="Pfam" id="PF00270">
    <property type="entry name" value="DEAD"/>
    <property type="match status" value="1"/>
</dbReference>
<dbReference type="SMART" id="SM00847">
    <property type="entry name" value="HA2"/>
    <property type="match status" value="1"/>
</dbReference>
<dbReference type="Pfam" id="PF08482">
    <property type="entry name" value="HrpB_C"/>
    <property type="match status" value="1"/>
</dbReference>
<evidence type="ECO:0000256" key="4">
    <source>
        <dbReference type="ARBA" id="ARBA00022840"/>
    </source>
</evidence>
<evidence type="ECO:0000259" key="7">
    <source>
        <dbReference type="PROSITE" id="PS51194"/>
    </source>
</evidence>
<sequence>MRRRAARLPRTALRPRGVTTTILLPKLPVTEALPALVEALRHGSNAVLIAPPGAGKTTLVPLVLKDEPWAEGQKILVLEPRRVAARAAARRMAELIGESAPGQTIGLATRLDRAISPATRVEVVTEGLLVRRLQSDPGLDGVAAVLFDEAHERNLDTDLALALCLDLQRGLRPELRLLAMSATIDGAAFAGLLGEAPVVESLGRAFPVTLEHRPRDLADPRDLPEAMAGAIRAALREHPGDVLAFLPGWGEIRRTAERLVGLDAEVLPLHGELPPAEQDRALGPSDRRKVVLATSIAETSLTVPGVRIVVDGGFRRTPRLDPATGLSRLVTVRISKAAAEQRAGRAGRTAPGVAIRLWSEALHRGLAPADRPEILESELSGLALDLAAWGTAPGDLSWLDPPPAGAMAAARALLRDLDALDDAGRASPIGRLMARLGTHPRLARMLAAAETEGEKAMAADLAALLEERDPIRRGNTRGGGQEAPSDIGLRLDLLHGGDHPNADRATLQRIRRAAALHRRRLRVHGTTRAEGDPGALLAAGFPDRIAAMRGVMAGAFRLASGQGARLPATDPLAKSPLLAVADLELQGTEARIRMAAPLDRAVLEERFPGRFIREEAAAFDARTGAVQARRRLRFGPLVLEEQPLPHADPATVAAALAAAVAERGLRDLPWGDTARQIQARIGWLRRVEGETWPDLSDAALIATVQDWLAPALHGRSRLSELAGLNLPDLLLNRLEWEQRRRLDTALPSRLPLPVGRSAAIDYARDVPTLEARAQHLYGLATLPPLAEGRVPLQVALLSPAGRPIAVTGDLGGFWKGGWLDARKDMRGRYPKHNWPEDPASAVADALRPGELARR</sequence>
<dbReference type="SUPFAM" id="SSF52540">
    <property type="entry name" value="P-loop containing nucleoside triphosphate hydrolases"/>
    <property type="match status" value="1"/>
</dbReference>
<dbReference type="InterPro" id="IPR013689">
    <property type="entry name" value="RNA_helicase_ATP-dep_HrpB_C"/>
</dbReference>
<dbReference type="PANTHER" id="PTHR43519">
    <property type="entry name" value="ATP-DEPENDENT RNA HELICASE HRPB"/>
    <property type="match status" value="1"/>
</dbReference>
<reference evidence="8" key="1">
    <citation type="submission" date="2020-08" db="EMBL/GenBank/DDBJ databases">
        <authorList>
            <person name="Hu Y."/>
            <person name="Nguyen S.V."/>
            <person name="Li F."/>
            <person name="Fanning S."/>
        </authorList>
    </citation>
    <scope>NUCLEOTIDE SEQUENCE</scope>
    <source>
        <strain evidence="8">SYSU D8009</strain>
    </source>
</reference>
<dbReference type="InterPro" id="IPR010225">
    <property type="entry name" value="HrpB"/>
</dbReference>
<protein>
    <submittedName>
        <fullName evidence="8">ATP-dependent helicase HrpB</fullName>
    </submittedName>
</protein>
<dbReference type="SMART" id="SM00490">
    <property type="entry name" value="HELICc"/>
    <property type="match status" value="1"/>
</dbReference>
<dbReference type="Proteomes" id="UP000600101">
    <property type="component" value="Unassembled WGS sequence"/>
</dbReference>
<dbReference type="InterPro" id="IPR049614">
    <property type="entry name" value="HrpB_DEXH"/>
</dbReference>
<evidence type="ECO:0000256" key="1">
    <source>
        <dbReference type="ARBA" id="ARBA00022741"/>
    </source>
</evidence>
<evidence type="ECO:0000259" key="6">
    <source>
        <dbReference type="PROSITE" id="PS51192"/>
    </source>
</evidence>
<dbReference type="PROSITE" id="PS51194">
    <property type="entry name" value="HELICASE_CTER"/>
    <property type="match status" value="1"/>
</dbReference>
<gene>
    <name evidence="8" type="primary">hrpB</name>
    <name evidence="8" type="ORF">H7965_03570</name>
</gene>
<evidence type="ECO:0000256" key="5">
    <source>
        <dbReference type="SAM" id="MobiDB-lite"/>
    </source>
</evidence>
<keyword evidence="9" id="KW-1185">Reference proteome</keyword>
<dbReference type="CDD" id="cd17990">
    <property type="entry name" value="DEXHc_HrpB"/>
    <property type="match status" value="1"/>
</dbReference>
<dbReference type="Gene3D" id="1.20.120.1080">
    <property type="match status" value="1"/>
</dbReference>
<keyword evidence="2" id="KW-0378">Hydrolase</keyword>
<feature type="domain" description="Helicase ATP-binding" evidence="6">
    <location>
        <begin position="37"/>
        <end position="202"/>
    </location>
</feature>
<proteinExistence type="predicted"/>
<dbReference type="PANTHER" id="PTHR43519:SF1">
    <property type="entry name" value="ATP-DEPENDENT RNA HELICASE HRPB"/>
    <property type="match status" value="1"/>
</dbReference>
<dbReference type="InterPro" id="IPR056329">
    <property type="entry name" value="CON_HrpB"/>
</dbReference>
<feature type="domain" description="Helicase C-terminal" evidence="7">
    <location>
        <begin position="230"/>
        <end position="390"/>
    </location>
</feature>
<evidence type="ECO:0000256" key="2">
    <source>
        <dbReference type="ARBA" id="ARBA00022801"/>
    </source>
</evidence>
<dbReference type="InterPro" id="IPR001650">
    <property type="entry name" value="Helicase_C-like"/>
</dbReference>
<dbReference type="NCBIfam" id="TIGR01970">
    <property type="entry name" value="DEAH_box_HrpB"/>
    <property type="match status" value="1"/>
</dbReference>
<dbReference type="Pfam" id="PF00271">
    <property type="entry name" value="Helicase_C"/>
    <property type="match status" value="1"/>
</dbReference>
<keyword evidence="3 8" id="KW-0347">Helicase</keyword>
<dbReference type="AlphaFoldDB" id="A0A9X0QW87"/>
<dbReference type="InterPro" id="IPR014001">
    <property type="entry name" value="Helicase_ATP-bd"/>
</dbReference>